<feature type="transmembrane region" description="Helical" evidence="7">
    <location>
        <begin position="161"/>
        <end position="180"/>
    </location>
</feature>
<feature type="transmembrane region" description="Helical" evidence="7">
    <location>
        <begin position="7"/>
        <end position="31"/>
    </location>
</feature>
<feature type="domain" description="Major facilitator superfamily (MFS) profile" evidence="8">
    <location>
        <begin position="1"/>
        <end position="388"/>
    </location>
</feature>
<dbReference type="EMBL" id="JADCSA010000011">
    <property type="protein sequence ID" value="MBE7325371.1"/>
    <property type="molecule type" value="Genomic_DNA"/>
</dbReference>
<feature type="transmembrane region" description="Helical" evidence="7">
    <location>
        <begin position="295"/>
        <end position="314"/>
    </location>
</feature>
<dbReference type="Proteomes" id="UP000756387">
    <property type="component" value="Unassembled WGS sequence"/>
</dbReference>
<dbReference type="PANTHER" id="PTHR23517:SF2">
    <property type="entry name" value="MULTIDRUG RESISTANCE PROTEIN MDTH"/>
    <property type="match status" value="1"/>
</dbReference>
<organism evidence="9 10">
    <name type="scientific">Nocardioides malaquae</name>
    <dbReference type="NCBI Taxonomy" id="2773426"/>
    <lineage>
        <taxon>Bacteria</taxon>
        <taxon>Bacillati</taxon>
        <taxon>Actinomycetota</taxon>
        <taxon>Actinomycetes</taxon>
        <taxon>Propionibacteriales</taxon>
        <taxon>Nocardioidaceae</taxon>
        <taxon>Nocardioides</taxon>
    </lineage>
</organism>
<evidence type="ECO:0000256" key="3">
    <source>
        <dbReference type="ARBA" id="ARBA00022475"/>
    </source>
</evidence>
<protein>
    <submittedName>
        <fullName evidence="9">MFS transporter</fullName>
    </submittedName>
</protein>
<evidence type="ECO:0000256" key="2">
    <source>
        <dbReference type="ARBA" id="ARBA00022448"/>
    </source>
</evidence>
<comment type="subcellular location">
    <subcellularLocation>
        <location evidence="1">Cell membrane</location>
        <topology evidence="1">Multi-pass membrane protein</topology>
    </subcellularLocation>
</comment>
<dbReference type="PROSITE" id="PS50850">
    <property type="entry name" value="MFS"/>
    <property type="match status" value="1"/>
</dbReference>
<dbReference type="Pfam" id="PF07690">
    <property type="entry name" value="MFS_1"/>
    <property type="match status" value="1"/>
</dbReference>
<evidence type="ECO:0000256" key="7">
    <source>
        <dbReference type="SAM" id="Phobius"/>
    </source>
</evidence>
<evidence type="ECO:0000256" key="6">
    <source>
        <dbReference type="ARBA" id="ARBA00023136"/>
    </source>
</evidence>
<feature type="transmembrane region" description="Helical" evidence="7">
    <location>
        <begin position="37"/>
        <end position="58"/>
    </location>
</feature>
<feature type="transmembrane region" description="Helical" evidence="7">
    <location>
        <begin position="271"/>
        <end position="289"/>
    </location>
</feature>
<keyword evidence="4 7" id="KW-0812">Transmembrane</keyword>
<evidence type="ECO:0000313" key="10">
    <source>
        <dbReference type="Proteomes" id="UP000756387"/>
    </source>
</evidence>
<dbReference type="InterPro" id="IPR001958">
    <property type="entry name" value="Tet-R_TetA/multi-R_MdtG-like"/>
</dbReference>
<sequence length="412" mass="43120">MGEHRRLVSAIVADTVGSGLFMPITLLYFLATTDLTLVQVGGALSVSALVTIPVSFVIGSLVDALGPRRVMLAGNLLQAVGMAAYLWADSFVEVAAWSILLNVGRQSFWGAFGPVVVAISRPGERETWFGFLQAVRNLGYALGGLVAGLALQVGTEASLRTIVAVNAMTFVGAFVLLLGVPDHRPALDHEPPPGGWGVVLRDRPYLRLVGIQFAFAVGMMVLNYALPVYVAETLDLPGWTVGVLFTLNTLMVGLGQGLVVRWMTGRQRARMIALAHLVFVASYVVFVAVGLLPLVVAVVAVLLGAAVYTLGELIGGPVLNATAAEAAPAHLRGRYLGLTQLSWGVTGAVTPVVFTWLLARGEVAVWVVLGAVALLAAASAVRLPSTLSAAGATVSDGRLRDPVVVEETAGEP</sequence>
<feature type="transmembrane region" description="Helical" evidence="7">
    <location>
        <begin position="363"/>
        <end position="381"/>
    </location>
</feature>
<feature type="transmembrane region" description="Helical" evidence="7">
    <location>
        <begin position="238"/>
        <end position="259"/>
    </location>
</feature>
<gene>
    <name evidence="9" type="ORF">IEQ44_11970</name>
</gene>
<keyword evidence="6 7" id="KW-0472">Membrane</keyword>
<keyword evidence="3" id="KW-1003">Cell membrane</keyword>
<proteinExistence type="predicted"/>
<dbReference type="InterPro" id="IPR036259">
    <property type="entry name" value="MFS_trans_sf"/>
</dbReference>
<keyword evidence="10" id="KW-1185">Reference proteome</keyword>
<comment type="caution">
    <text evidence="9">The sequence shown here is derived from an EMBL/GenBank/DDBJ whole genome shotgun (WGS) entry which is preliminary data.</text>
</comment>
<feature type="transmembrane region" description="Helical" evidence="7">
    <location>
        <begin position="335"/>
        <end position="357"/>
    </location>
</feature>
<evidence type="ECO:0000256" key="5">
    <source>
        <dbReference type="ARBA" id="ARBA00022989"/>
    </source>
</evidence>
<evidence type="ECO:0000313" key="9">
    <source>
        <dbReference type="EMBL" id="MBE7325371.1"/>
    </source>
</evidence>
<evidence type="ECO:0000256" key="1">
    <source>
        <dbReference type="ARBA" id="ARBA00004651"/>
    </source>
</evidence>
<dbReference type="PRINTS" id="PR01035">
    <property type="entry name" value="TCRTETA"/>
</dbReference>
<evidence type="ECO:0000256" key="4">
    <source>
        <dbReference type="ARBA" id="ARBA00022692"/>
    </source>
</evidence>
<feature type="transmembrane region" description="Helical" evidence="7">
    <location>
        <begin position="138"/>
        <end position="155"/>
    </location>
</feature>
<feature type="transmembrane region" description="Helical" evidence="7">
    <location>
        <begin position="205"/>
        <end position="226"/>
    </location>
</feature>
<dbReference type="SUPFAM" id="SSF103473">
    <property type="entry name" value="MFS general substrate transporter"/>
    <property type="match status" value="1"/>
</dbReference>
<dbReference type="InterPro" id="IPR050171">
    <property type="entry name" value="MFS_Transporters"/>
</dbReference>
<keyword evidence="5 7" id="KW-1133">Transmembrane helix</keyword>
<dbReference type="PANTHER" id="PTHR23517">
    <property type="entry name" value="RESISTANCE PROTEIN MDTM, PUTATIVE-RELATED-RELATED"/>
    <property type="match status" value="1"/>
</dbReference>
<name>A0ABR9RUY6_9ACTN</name>
<accession>A0ABR9RUY6</accession>
<reference evidence="9 10" key="1">
    <citation type="submission" date="2020-10" db="EMBL/GenBank/DDBJ databases">
        <title>Nocardioides sp. isolated from sludge.</title>
        <authorList>
            <person name="Zhang X."/>
        </authorList>
    </citation>
    <scope>NUCLEOTIDE SEQUENCE [LARGE SCALE GENOMIC DNA]</scope>
    <source>
        <strain evidence="9 10">Y6</strain>
    </source>
</reference>
<keyword evidence="2" id="KW-0813">Transport</keyword>
<dbReference type="InterPro" id="IPR020846">
    <property type="entry name" value="MFS_dom"/>
</dbReference>
<evidence type="ECO:0000259" key="8">
    <source>
        <dbReference type="PROSITE" id="PS50850"/>
    </source>
</evidence>
<dbReference type="InterPro" id="IPR011701">
    <property type="entry name" value="MFS"/>
</dbReference>
<dbReference type="Gene3D" id="1.20.1250.20">
    <property type="entry name" value="MFS general substrate transporter like domains"/>
    <property type="match status" value="1"/>
</dbReference>